<comment type="subcellular location">
    <subcellularLocation>
        <location evidence="1">Nucleus</location>
    </subcellularLocation>
</comment>
<dbReference type="SMART" id="SM00353">
    <property type="entry name" value="HLH"/>
    <property type="match status" value="1"/>
</dbReference>
<dbReference type="Gene3D" id="4.10.280.10">
    <property type="entry name" value="Helix-loop-helix DNA-binding domain"/>
    <property type="match status" value="1"/>
</dbReference>
<dbReference type="AlphaFoldDB" id="G3HVP3"/>
<evidence type="ECO:0000256" key="3">
    <source>
        <dbReference type="ARBA" id="ARBA00023015"/>
    </source>
</evidence>
<evidence type="ECO:0000256" key="4">
    <source>
        <dbReference type="ARBA" id="ARBA00023163"/>
    </source>
</evidence>
<dbReference type="PANTHER" id="PTHR10985">
    <property type="entry name" value="BASIC HELIX-LOOP-HELIX TRANSCRIPTION FACTOR, HES-RELATED"/>
    <property type="match status" value="1"/>
</dbReference>
<sequence>MSPTTSSQVLARKRLIMEMSSFVFVCVSQIIEKRRRDRINNSLSELRRLVPSAFEKQGSAKLEKAEILQMTVDHLKMLHTAGGKGMPLQFCLGLCVVGGAEGAANAVWIGAVPICFCFGGGERTVCGCQSVHLEQHIGSWTVNSSPQPSSNCTNSPSSKCPTSLSCSSCDSHDLGQVACICLLPFKKSLGNGLLKTAAM</sequence>
<organism evidence="7 8">
    <name type="scientific">Cricetulus griseus</name>
    <name type="common">Chinese hamster</name>
    <name type="synonym">Cricetulus barabensis griseus</name>
    <dbReference type="NCBI Taxonomy" id="10029"/>
    <lineage>
        <taxon>Eukaryota</taxon>
        <taxon>Metazoa</taxon>
        <taxon>Chordata</taxon>
        <taxon>Craniata</taxon>
        <taxon>Vertebrata</taxon>
        <taxon>Euteleostomi</taxon>
        <taxon>Mammalia</taxon>
        <taxon>Eutheria</taxon>
        <taxon>Euarchontoglires</taxon>
        <taxon>Glires</taxon>
        <taxon>Rodentia</taxon>
        <taxon>Myomorpha</taxon>
        <taxon>Muroidea</taxon>
        <taxon>Cricetidae</taxon>
        <taxon>Cricetinae</taxon>
        <taxon>Cricetulus</taxon>
    </lineage>
</organism>
<evidence type="ECO:0000256" key="2">
    <source>
        <dbReference type="ARBA" id="ARBA00022491"/>
    </source>
</evidence>
<dbReference type="STRING" id="10029.G3HVP3"/>
<dbReference type="InterPro" id="IPR050370">
    <property type="entry name" value="HES_HEY"/>
</dbReference>
<dbReference type="FunFam" id="4.10.280.10:FF:000079">
    <property type="entry name" value="CLUMA_CG001539, isoform A"/>
    <property type="match status" value="1"/>
</dbReference>
<dbReference type="Pfam" id="PF00010">
    <property type="entry name" value="HLH"/>
    <property type="match status" value="1"/>
</dbReference>
<gene>
    <name evidence="7" type="ORF">I79_015033</name>
</gene>
<dbReference type="GO" id="GO:0005634">
    <property type="term" value="C:nucleus"/>
    <property type="evidence" value="ECO:0007669"/>
    <property type="project" value="UniProtKB-SubCell"/>
</dbReference>
<dbReference type="Proteomes" id="UP000001075">
    <property type="component" value="Unassembled WGS sequence"/>
</dbReference>
<evidence type="ECO:0000313" key="8">
    <source>
        <dbReference type="Proteomes" id="UP000001075"/>
    </source>
</evidence>
<keyword evidence="5" id="KW-0539">Nucleus</keyword>
<dbReference type="PROSITE" id="PS50888">
    <property type="entry name" value="BHLH"/>
    <property type="match status" value="1"/>
</dbReference>
<evidence type="ECO:0000313" key="7">
    <source>
        <dbReference type="EMBL" id="EGW09913.1"/>
    </source>
</evidence>
<dbReference type="InParanoid" id="G3HVP3"/>
<reference evidence="8" key="1">
    <citation type="journal article" date="2011" name="Nat. Biotechnol.">
        <title>The genomic sequence of the Chinese hamster ovary (CHO)-K1 cell line.</title>
        <authorList>
            <person name="Xu X."/>
            <person name="Nagarajan H."/>
            <person name="Lewis N.E."/>
            <person name="Pan S."/>
            <person name="Cai Z."/>
            <person name="Liu X."/>
            <person name="Chen W."/>
            <person name="Xie M."/>
            <person name="Wang W."/>
            <person name="Hammond S."/>
            <person name="Andersen M.R."/>
            <person name="Neff N."/>
            <person name="Passarelli B."/>
            <person name="Koh W."/>
            <person name="Fan H.C."/>
            <person name="Wang J."/>
            <person name="Gui Y."/>
            <person name="Lee K.H."/>
            <person name="Betenbaugh M.J."/>
            <person name="Quake S.R."/>
            <person name="Famili I."/>
            <person name="Palsson B.O."/>
            <person name="Wang J."/>
        </authorList>
    </citation>
    <scope>NUCLEOTIDE SEQUENCE [LARGE SCALE GENOMIC DNA]</scope>
    <source>
        <strain evidence="8">CHO K1 cell line</strain>
    </source>
</reference>
<accession>G3HVP3</accession>
<dbReference type="GO" id="GO:0046983">
    <property type="term" value="F:protein dimerization activity"/>
    <property type="evidence" value="ECO:0007669"/>
    <property type="project" value="InterPro"/>
</dbReference>
<name>G3HVP3_CRIGR</name>
<evidence type="ECO:0000256" key="5">
    <source>
        <dbReference type="ARBA" id="ARBA00023242"/>
    </source>
</evidence>
<feature type="domain" description="BHLH" evidence="6">
    <location>
        <begin position="23"/>
        <end position="78"/>
    </location>
</feature>
<dbReference type="InterPro" id="IPR036638">
    <property type="entry name" value="HLH_DNA-bd_sf"/>
</dbReference>
<keyword evidence="2" id="KW-0678">Repressor</keyword>
<keyword evidence="3" id="KW-0805">Transcription regulation</keyword>
<keyword evidence="4" id="KW-0804">Transcription</keyword>
<evidence type="ECO:0000256" key="1">
    <source>
        <dbReference type="ARBA" id="ARBA00004123"/>
    </source>
</evidence>
<dbReference type="EMBL" id="JH000785">
    <property type="protein sequence ID" value="EGW09913.1"/>
    <property type="molecule type" value="Genomic_DNA"/>
</dbReference>
<protein>
    <submittedName>
        <fullName evidence="7">Hairy/enhancer-of-split related with YRPW motif protein 1</fullName>
    </submittedName>
</protein>
<evidence type="ECO:0000259" key="6">
    <source>
        <dbReference type="PROSITE" id="PS50888"/>
    </source>
</evidence>
<dbReference type="SUPFAM" id="SSF47459">
    <property type="entry name" value="HLH, helix-loop-helix DNA-binding domain"/>
    <property type="match status" value="1"/>
</dbReference>
<dbReference type="InterPro" id="IPR011598">
    <property type="entry name" value="bHLH_dom"/>
</dbReference>
<proteinExistence type="predicted"/>